<feature type="transmembrane region" description="Helical" evidence="6">
    <location>
        <begin position="129"/>
        <end position="152"/>
    </location>
</feature>
<evidence type="ECO:0000256" key="4">
    <source>
        <dbReference type="ARBA" id="ARBA00023136"/>
    </source>
</evidence>
<evidence type="ECO:0000259" key="7">
    <source>
        <dbReference type="Pfam" id="PF00520"/>
    </source>
</evidence>
<evidence type="ECO:0000256" key="1">
    <source>
        <dbReference type="ARBA" id="ARBA00004141"/>
    </source>
</evidence>
<evidence type="ECO:0000313" key="9">
    <source>
        <dbReference type="Proteomes" id="UP001642464"/>
    </source>
</evidence>
<feature type="transmembrane region" description="Helical" evidence="6">
    <location>
        <begin position="195"/>
        <end position="217"/>
    </location>
</feature>
<evidence type="ECO:0000256" key="5">
    <source>
        <dbReference type="SAM" id="MobiDB-lite"/>
    </source>
</evidence>
<dbReference type="InterPro" id="IPR027359">
    <property type="entry name" value="Volt_channel_dom_sf"/>
</dbReference>
<name>A0ABP0S845_9DINO</name>
<comment type="subcellular location">
    <subcellularLocation>
        <location evidence="1">Membrane</location>
        <topology evidence="1">Multi-pass membrane protein</topology>
    </subcellularLocation>
</comment>
<reference evidence="8 9" key="1">
    <citation type="submission" date="2024-02" db="EMBL/GenBank/DDBJ databases">
        <authorList>
            <person name="Chen Y."/>
            <person name="Shah S."/>
            <person name="Dougan E. K."/>
            <person name="Thang M."/>
            <person name="Chan C."/>
        </authorList>
    </citation>
    <scope>NUCLEOTIDE SEQUENCE [LARGE SCALE GENOMIC DNA]</scope>
</reference>
<keyword evidence="3 6" id="KW-1133">Transmembrane helix</keyword>
<keyword evidence="9" id="KW-1185">Reference proteome</keyword>
<feature type="non-terminal residue" evidence="8">
    <location>
        <position position="319"/>
    </location>
</feature>
<feature type="transmembrane region" description="Helical" evidence="6">
    <location>
        <begin position="164"/>
        <end position="183"/>
    </location>
</feature>
<comment type="caution">
    <text evidence="8">The sequence shown here is derived from an EMBL/GenBank/DDBJ whole genome shotgun (WGS) entry which is preliminary data.</text>
</comment>
<evidence type="ECO:0000256" key="6">
    <source>
        <dbReference type="SAM" id="Phobius"/>
    </source>
</evidence>
<protein>
    <submittedName>
        <fullName evidence="8">Arylsulfatase B</fullName>
    </submittedName>
</protein>
<proteinExistence type="predicted"/>
<evidence type="ECO:0000256" key="2">
    <source>
        <dbReference type="ARBA" id="ARBA00022692"/>
    </source>
</evidence>
<feature type="transmembrane region" description="Helical" evidence="6">
    <location>
        <begin position="291"/>
        <end position="314"/>
    </location>
</feature>
<keyword evidence="2 6" id="KW-0812">Transmembrane</keyword>
<dbReference type="Gene3D" id="1.20.120.350">
    <property type="entry name" value="Voltage-gated potassium channels. Chain C"/>
    <property type="match status" value="1"/>
</dbReference>
<sequence>MTFGDSPFHRHLLALSAEYERVVIENGELRKEMQEDGSLSLLRLRRQEDSPPPLQPITAYVATPDASTTLELPGIVSDSLMTLHDVSRGVPAAPGTPSAMPKSLKRQGSRVGGEKKVAVDDEETEAGSVFLLLLDVIPAVVILLSAAIAGISLDNDPEADIWKVFEVCFTLFFIGEILLKLKVFGLKEFLFGADWYWSWFDILCVILALTDMGISYANMFSGDDTVDTNSTNSTILDDDQTSNAENSAAGTLGTLKMLKLARLGRIVRLLKFKIFQELKLMIQGVFTGLRVLFWAVVLLVGCMYLLGVVTRTLFAPFPE</sequence>
<accession>A0ABP0S845</accession>
<organism evidence="8 9">
    <name type="scientific">Durusdinium trenchii</name>
    <dbReference type="NCBI Taxonomy" id="1381693"/>
    <lineage>
        <taxon>Eukaryota</taxon>
        <taxon>Sar</taxon>
        <taxon>Alveolata</taxon>
        <taxon>Dinophyceae</taxon>
        <taxon>Suessiales</taxon>
        <taxon>Symbiodiniaceae</taxon>
        <taxon>Durusdinium</taxon>
    </lineage>
</organism>
<feature type="region of interest" description="Disordered" evidence="5">
    <location>
        <begin position="91"/>
        <end position="115"/>
    </location>
</feature>
<dbReference type="Pfam" id="PF00520">
    <property type="entry name" value="Ion_trans"/>
    <property type="match status" value="1"/>
</dbReference>
<keyword evidence="4 6" id="KW-0472">Membrane</keyword>
<dbReference type="SUPFAM" id="SSF81324">
    <property type="entry name" value="Voltage-gated potassium channels"/>
    <property type="match status" value="1"/>
</dbReference>
<dbReference type="InterPro" id="IPR005821">
    <property type="entry name" value="Ion_trans_dom"/>
</dbReference>
<evidence type="ECO:0000313" key="8">
    <source>
        <dbReference type="EMBL" id="CAK9108499.1"/>
    </source>
</evidence>
<gene>
    <name evidence="8" type="ORF">SCF082_LOCUS50456</name>
</gene>
<dbReference type="Proteomes" id="UP001642464">
    <property type="component" value="Unassembled WGS sequence"/>
</dbReference>
<feature type="domain" description="Ion transport" evidence="7">
    <location>
        <begin position="140"/>
        <end position="314"/>
    </location>
</feature>
<evidence type="ECO:0000256" key="3">
    <source>
        <dbReference type="ARBA" id="ARBA00022989"/>
    </source>
</evidence>
<dbReference type="EMBL" id="CAXAMM010043106">
    <property type="protein sequence ID" value="CAK9108499.1"/>
    <property type="molecule type" value="Genomic_DNA"/>
</dbReference>